<dbReference type="PANTHER" id="PTHR21064:SF5">
    <property type="entry name" value="SLR1880 PROTEIN"/>
    <property type="match status" value="1"/>
</dbReference>
<dbReference type="SUPFAM" id="SSF56112">
    <property type="entry name" value="Protein kinase-like (PK-like)"/>
    <property type="match status" value="1"/>
</dbReference>
<sequence>MTSSNNLPWLQPVVDAFQLGEPQRLTRLQTGQIQQTWQLETNSAAYICQSLHPAFDKAVTEDAEAVSCYLSNQGFGIPRFMRTRQGDLHLDWQEQSWRVMNCLPGRSHRRAPSAAYLQHAGRAAGHLHRLLSDFDHDFQFQLPNFHASEQIWQQLFAHPSDPHVEFEWLFLIEQIPALLLPADLPRQIIHGDLKLTNFLFDEAGAVVGIVDLDTFMYHNLYVELGDALRSWCTAGEHFDLMALQASLEGYAEAGALHALDPGCLIAAIKLITLELAMRYLIDYFEDCYFQWDPAAYGSRCAHNLARCRRQIAVYRDLVRQHNELEQIVAAVFISEPRVVEVAV</sequence>
<evidence type="ECO:0000259" key="1">
    <source>
        <dbReference type="Pfam" id="PF01636"/>
    </source>
</evidence>
<proteinExistence type="predicted"/>
<reference evidence="2 3" key="1">
    <citation type="journal article" date="2013" name="PLoS ONE">
        <title>Cultivation and Complete Genome Sequencing of Gloeobacter kilaueensis sp. nov., from a Lava Cave in Kilauea Caldera, Hawai'i.</title>
        <authorList>
            <person name="Saw J.H."/>
            <person name="Schatz M."/>
            <person name="Brown M.V."/>
            <person name="Kunkel D.D."/>
            <person name="Foster J.S."/>
            <person name="Shick H."/>
            <person name="Christensen S."/>
            <person name="Hou S."/>
            <person name="Wan X."/>
            <person name="Donachie S.P."/>
        </authorList>
    </citation>
    <scope>NUCLEOTIDE SEQUENCE [LARGE SCALE GENOMIC DNA]</scope>
    <source>
        <strain evidence="3">JS</strain>
    </source>
</reference>
<dbReference type="STRING" id="1183438.GKIL_3083"/>
<gene>
    <name evidence="2" type="ORF">GKIL_3083</name>
</gene>
<dbReference type="GO" id="GO:0016301">
    <property type="term" value="F:kinase activity"/>
    <property type="evidence" value="ECO:0007669"/>
    <property type="project" value="UniProtKB-KW"/>
</dbReference>
<feature type="domain" description="Aminoglycoside phosphotransferase" evidence="1">
    <location>
        <begin position="25"/>
        <end position="254"/>
    </location>
</feature>
<keyword evidence="2" id="KW-0418">Kinase</keyword>
<dbReference type="HOGENOM" id="CLU_808362_0_0_3"/>
<dbReference type="PATRIC" id="fig|1183438.3.peg.3034"/>
<dbReference type="eggNOG" id="COG2334">
    <property type="taxonomic scope" value="Bacteria"/>
</dbReference>
<protein>
    <submittedName>
        <fullName evidence="2">Homoserine kinase</fullName>
    </submittedName>
</protein>
<evidence type="ECO:0000313" key="2">
    <source>
        <dbReference type="EMBL" id="AGY59329.1"/>
    </source>
</evidence>
<evidence type="ECO:0000313" key="3">
    <source>
        <dbReference type="Proteomes" id="UP000017396"/>
    </source>
</evidence>
<dbReference type="RefSeq" id="WP_023174582.1">
    <property type="nucleotide sequence ID" value="NC_022600.1"/>
</dbReference>
<dbReference type="KEGG" id="glj:GKIL_3083"/>
<dbReference type="AlphaFoldDB" id="U5QP42"/>
<keyword evidence="2" id="KW-0808">Transferase</keyword>
<keyword evidence="3" id="KW-1185">Reference proteome</keyword>
<dbReference type="Pfam" id="PF01636">
    <property type="entry name" value="APH"/>
    <property type="match status" value="1"/>
</dbReference>
<dbReference type="Gene3D" id="3.30.200.20">
    <property type="entry name" value="Phosphorylase Kinase, domain 1"/>
    <property type="match status" value="1"/>
</dbReference>
<dbReference type="InterPro" id="IPR011009">
    <property type="entry name" value="Kinase-like_dom_sf"/>
</dbReference>
<dbReference type="InterPro" id="IPR002575">
    <property type="entry name" value="Aminoglycoside_PTrfase"/>
</dbReference>
<dbReference type="PANTHER" id="PTHR21064">
    <property type="entry name" value="AMINOGLYCOSIDE PHOSPHOTRANSFERASE DOMAIN-CONTAINING PROTEIN-RELATED"/>
    <property type="match status" value="1"/>
</dbReference>
<dbReference type="EMBL" id="CP003587">
    <property type="protein sequence ID" value="AGY59329.1"/>
    <property type="molecule type" value="Genomic_DNA"/>
</dbReference>
<name>U5QP42_GLOK1</name>
<organism evidence="2 3">
    <name type="scientific">Gloeobacter kilaueensis (strain ATCC BAA-2537 / CCAP 1431/1 / ULC 316 / JS1)</name>
    <dbReference type="NCBI Taxonomy" id="1183438"/>
    <lineage>
        <taxon>Bacteria</taxon>
        <taxon>Bacillati</taxon>
        <taxon>Cyanobacteriota</taxon>
        <taxon>Cyanophyceae</taxon>
        <taxon>Gloeobacterales</taxon>
        <taxon>Gloeobacteraceae</taxon>
        <taxon>Gloeobacter</taxon>
    </lineage>
</organism>
<dbReference type="InterPro" id="IPR050249">
    <property type="entry name" value="Pseudomonas-type_ThrB"/>
</dbReference>
<accession>U5QP42</accession>
<dbReference type="Proteomes" id="UP000017396">
    <property type="component" value="Chromosome"/>
</dbReference>
<dbReference type="Gene3D" id="3.90.1200.10">
    <property type="match status" value="1"/>
</dbReference>